<feature type="transmembrane region" description="Helical" evidence="1">
    <location>
        <begin position="47"/>
        <end position="64"/>
    </location>
</feature>
<evidence type="ECO:0000256" key="1">
    <source>
        <dbReference type="SAM" id="Phobius"/>
    </source>
</evidence>
<dbReference type="STRING" id="645517.A6F65_01081"/>
<gene>
    <name evidence="2" type="ORF">A6F65_01081</name>
</gene>
<dbReference type="AlphaFoldDB" id="A0A1C7D7E0"/>
<dbReference type="RefSeq" id="WP_067786591.1">
    <property type="nucleotide sequence ID" value="NZ_CP016545.1"/>
</dbReference>
<protein>
    <submittedName>
        <fullName evidence="2">Uncharacterized protein</fullName>
    </submittedName>
</protein>
<keyword evidence="1" id="KW-1133">Transmembrane helix</keyword>
<organism evidence="2 3">
    <name type="scientific">Paraurantiacibacter namhicola</name>
    <dbReference type="NCBI Taxonomy" id="645517"/>
    <lineage>
        <taxon>Bacteria</taxon>
        <taxon>Pseudomonadati</taxon>
        <taxon>Pseudomonadota</taxon>
        <taxon>Alphaproteobacteria</taxon>
        <taxon>Sphingomonadales</taxon>
        <taxon>Erythrobacteraceae</taxon>
        <taxon>Paraurantiacibacter</taxon>
    </lineage>
</organism>
<dbReference type="OrthoDB" id="7629933at2"/>
<accession>A0A1C7D7E0</accession>
<keyword evidence="3" id="KW-1185">Reference proteome</keyword>
<evidence type="ECO:0000313" key="3">
    <source>
        <dbReference type="Proteomes" id="UP000092698"/>
    </source>
</evidence>
<keyword evidence="1" id="KW-0472">Membrane</keyword>
<dbReference type="Proteomes" id="UP000092698">
    <property type="component" value="Chromosome"/>
</dbReference>
<sequence length="124" mass="13851">MSKTDENIAAALDADDRAFLRSLDDRRGLFSQMGDAMAGPLGGWAKFMFAIMFVLGAGLIYSIWQLVTVADTDARILWAVATLGLLTAQGFAKEWFFNRMNLLAMLREMKRLQLQVAMLAEERA</sequence>
<reference evidence="2 3" key="1">
    <citation type="submission" date="2016-07" db="EMBL/GenBank/DDBJ databases">
        <title>Complete genome sequence of Altererythrobacter namhicola JCM 16345T, containing esterase-encoding genes.</title>
        <authorList>
            <person name="Cheng H."/>
            <person name="Wu Y.-H."/>
            <person name="Jian S.-L."/>
            <person name="Huo Y.-Y."/>
            <person name="Wang C.-S."/>
            <person name="Xu X.-W."/>
        </authorList>
    </citation>
    <scope>NUCLEOTIDE SEQUENCE [LARGE SCALE GENOMIC DNA]</scope>
    <source>
        <strain evidence="2 3">JCM 16345</strain>
    </source>
</reference>
<dbReference type="Pfam" id="PF20556">
    <property type="entry name" value="DUF6768"/>
    <property type="match status" value="1"/>
</dbReference>
<evidence type="ECO:0000313" key="2">
    <source>
        <dbReference type="EMBL" id="ANU07390.1"/>
    </source>
</evidence>
<dbReference type="KEGG" id="anh:A6F65_01081"/>
<keyword evidence="1" id="KW-0812">Transmembrane</keyword>
<name>A0A1C7D7E0_9SPHN</name>
<feature type="transmembrane region" description="Helical" evidence="1">
    <location>
        <begin position="76"/>
        <end position="97"/>
    </location>
</feature>
<proteinExistence type="predicted"/>
<dbReference type="InterPro" id="IPR046659">
    <property type="entry name" value="DUF6768"/>
</dbReference>
<dbReference type="EMBL" id="CP016545">
    <property type="protein sequence ID" value="ANU07390.1"/>
    <property type="molecule type" value="Genomic_DNA"/>
</dbReference>